<dbReference type="eggNOG" id="COG4335">
    <property type="taxonomic scope" value="Bacteria"/>
</dbReference>
<dbReference type="InterPro" id="IPR014825">
    <property type="entry name" value="DNA_alkylation"/>
</dbReference>
<dbReference type="EMBL" id="AZEX01000049">
    <property type="protein sequence ID" value="KRL59366.1"/>
    <property type="molecule type" value="Genomic_DNA"/>
</dbReference>
<protein>
    <recommendedName>
        <fullName evidence="3">DNA alkylation repair enzyme family protein</fullName>
    </recommendedName>
</protein>
<sequence length="367" mass="41782">MTELLKNIYHRDFLTVFAAKVQQVLPTFNAVDFVETTLARPWDELALKQRTRKIATILGHYLPQSYQAAIKVLMTIAPECYGFPYLFFSDFVVVYGDVQDDWDLSMQALEWFTQQSSAEFAIRPFILADPTRAMAQLNRWAQSDNQHVRRLATEGCRPRLPWGQSLPIFKADPTPVLALLEQLKNDPALYVRKSVANNLNDIAKDHPDLVIATAKRWQGQSAETDWIIRHGCRTLLRKSFETVKELFGYAIDQPNRPLVQSARLIVNPTTVAIGAKTLIQYKVELRSEDALFVRIEYAVDYVKANGQTSRKLFKLLDKPVNGNVPLVGQRQLNFKDLTTRKHYPGVHQVTLIVNGQSVAQTTLTVIN</sequence>
<dbReference type="Pfam" id="PF08713">
    <property type="entry name" value="DNA_alkylation"/>
    <property type="match status" value="1"/>
</dbReference>
<gene>
    <name evidence="1" type="ORF">FC69_GL001701</name>
</gene>
<dbReference type="STRING" id="1423747.FC69_GL001701"/>
<dbReference type="PATRIC" id="fig|1423747.3.peg.1729"/>
<dbReference type="InterPro" id="IPR016024">
    <property type="entry name" value="ARM-type_fold"/>
</dbReference>
<organism evidence="1 2">
    <name type="scientific">Latilactobacillus fuchuensis DSM 14340 = JCM 11249</name>
    <dbReference type="NCBI Taxonomy" id="1423747"/>
    <lineage>
        <taxon>Bacteria</taxon>
        <taxon>Bacillati</taxon>
        <taxon>Bacillota</taxon>
        <taxon>Bacilli</taxon>
        <taxon>Lactobacillales</taxon>
        <taxon>Lactobacillaceae</taxon>
        <taxon>Latilactobacillus</taxon>
    </lineage>
</organism>
<dbReference type="RefSeq" id="WP_056950535.1">
    <property type="nucleotide sequence ID" value="NZ_AZEX01000049.1"/>
</dbReference>
<proteinExistence type="predicted"/>
<dbReference type="Proteomes" id="UP000051264">
    <property type="component" value="Unassembled WGS sequence"/>
</dbReference>
<evidence type="ECO:0000313" key="2">
    <source>
        <dbReference type="Proteomes" id="UP000051264"/>
    </source>
</evidence>
<accession>A0A0R1RQT8</accession>
<dbReference type="Gene3D" id="1.25.40.290">
    <property type="entry name" value="ARM repeat domains"/>
    <property type="match status" value="1"/>
</dbReference>
<dbReference type="AlphaFoldDB" id="A0A0R1RQT8"/>
<comment type="caution">
    <text evidence="1">The sequence shown here is derived from an EMBL/GenBank/DDBJ whole genome shotgun (WGS) entry which is preliminary data.</text>
</comment>
<reference evidence="1 2" key="1">
    <citation type="journal article" date="2015" name="Genome Announc.">
        <title>Expanding the biotechnology potential of lactobacilli through comparative genomics of 213 strains and associated genera.</title>
        <authorList>
            <person name="Sun Z."/>
            <person name="Harris H.M."/>
            <person name="McCann A."/>
            <person name="Guo C."/>
            <person name="Argimon S."/>
            <person name="Zhang W."/>
            <person name="Yang X."/>
            <person name="Jeffery I.B."/>
            <person name="Cooney J.C."/>
            <person name="Kagawa T.F."/>
            <person name="Liu W."/>
            <person name="Song Y."/>
            <person name="Salvetti E."/>
            <person name="Wrobel A."/>
            <person name="Rasinkangas P."/>
            <person name="Parkhill J."/>
            <person name="Rea M.C."/>
            <person name="O'Sullivan O."/>
            <person name="Ritari J."/>
            <person name="Douillard F.P."/>
            <person name="Paul Ross R."/>
            <person name="Yang R."/>
            <person name="Briner A.E."/>
            <person name="Felis G.E."/>
            <person name="de Vos W.M."/>
            <person name="Barrangou R."/>
            <person name="Klaenhammer T.R."/>
            <person name="Caufield P.W."/>
            <person name="Cui Y."/>
            <person name="Zhang H."/>
            <person name="O'Toole P.W."/>
        </authorList>
    </citation>
    <scope>NUCLEOTIDE SEQUENCE [LARGE SCALE GENOMIC DNA]</scope>
    <source>
        <strain evidence="1 2">DSM 14340</strain>
    </source>
</reference>
<dbReference type="SUPFAM" id="SSF48371">
    <property type="entry name" value="ARM repeat"/>
    <property type="match status" value="1"/>
</dbReference>
<name>A0A0R1RQT8_9LACO</name>
<evidence type="ECO:0008006" key="3">
    <source>
        <dbReference type="Google" id="ProtNLM"/>
    </source>
</evidence>
<dbReference type="OrthoDB" id="9797162at2"/>
<evidence type="ECO:0000313" key="1">
    <source>
        <dbReference type="EMBL" id="KRL59366.1"/>
    </source>
</evidence>